<dbReference type="Pfam" id="PF00735">
    <property type="entry name" value="Septin"/>
    <property type="match status" value="1"/>
</dbReference>
<dbReference type="AlphaFoldDB" id="A0A2A6BGK4"/>
<feature type="coiled-coil region" evidence="9">
    <location>
        <begin position="349"/>
        <end position="420"/>
    </location>
</feature>
<keyword evidence="4 9" id="KW-0175">Coiled coil</keyword>
<accession>A0A2A6BGK4</accession>
<proteinExistence type="inferred from homology"/>
<evidence type="ECO:0000256" key="9">
    <source>
        <dbReference type="SAM" id="Coils"/>
    </source>
</evidence>
<dbReference type="GO" id="GO:0060090">
    <property type="term" value="F:molecular adaptor activity"/>
    <property type="evidence" value="ECO:0000318"/>
    <property type="project" value="GO_Central"/>
</dbReference>
<dbReference type="GO" id="GO:0005525">
    <property type="term" value="F:GTP binding"/>
    <property type="evidence" value="ECO:0007669"/>
    <property type="project" value="UniProtKB-UniRule"/>
</dbReference>
<dbReference type="Proteomes" id="UP000005239">
    <property type="component" value="Unassembled WGS sequence"/>
</dbReference>
<protein>
    <recommendedName>
        <fullName evidence="7">Septin</fullName>
    </recommendedName>
</protein>
<dbReference type="SUPFAM" id="SSF52540">
    <property type="entry name" value="P-loop containing nucleoside triphosphate hydrolases"/>
    <property type="match status" value="1"/>
</dbReference>
<evidence type="ECO:0000256" key="8">
    <source>
        <dbReference type="RuleBase" id="RU004560"/>
    </source>
</evidence>
<keyword evidence="2" id="KW-0963">Cytoplasm</keyword>
<dbReference type="InterPro" id="IPR027417">
    <property type="entry name" value="P-loop_NTPase"/>
</dbReference>
<evidence type="ECO:0000256" key="7">
    <source>
        <dbReference type="PIRNR" id="PIRNR006698"/>
    </source>
</evidence>
<dbReference type="GO" id="GO:0032153">
    <property type="term" value="C:cell division site"/>
    <property type="evidence" value="ECO:0000318"/>
    <property type="project" value="GO_Central"/>
</dbReference>
<dbReference type="InterPro" id="IPR030379">
    <property type="entry name" value="G_SEPTIN_dom"/>
</dbReference>
<sequence>MPEVEQRPPFKPMHAPSAVPPPPPSSHAPSGDKPKVVELNGHVGFDSIPHQIVKKCIEQGFQFNLMCVGETGMGKTTLIQSLFNMNLEFEPCNTELKTVELRSKTYDLTTDVEPIEDVAEGSIRLKLTLVETAGFGDQLGKEQSAKVIVEYIEAQFEKYLKEELKVRRQLAYYDDTRIHACLYFISPTGHGLKALDLLTLRELSKRVNVIPVIAKSDTTCKNELVRFKSKILSELKAQNIEIYHFPTDDETVASVNAEMNAIVPFAIVGSNDFVKKDNGKMVRARQYPWGIVEVENESHCDFVKLREGLLRTNVDSLRERTHKTLYESYRRDRLRAMRIGDGDAGPKFNQVYKQKEAELNDEFAKKEQRMREEFARKLKQAEDEFKRKEDELTFREREMEEKAGNEMRTLDAEIARLKEAKAKGKKLRK</sequence>
<evidence type="ECO:0000256" key="5">
    <source>
        <dbReference type="ARBA" id="ARBA00023134"/>
    </source>
</evidence>
<dbReference type="GO" id="GO:0061640">
    <property type="term" value="P:cytoskeleton-dependent cytokinesis"/>
    <property type="evidence" value="ECO:0000318"/>
    <property type="project" value="GO_Central"/>
</dbReference>
<evidence type="ECO:0000256" key="10">
    <source>
        <dbReference type="SAM" id="MobiDB-lite"/>
    </source>
</evidence>
<dbReference type="Gene3D" id="3.40.50.300">
    <property type="entry name" value="P-loop containing nucleotide triphosphate hydrolases"/>
    <property type="match status" value="1"/>
</dbReference>
<evidence type="ECO:0000256" key="2">
    <source>
        <dbReference type="ARBA" id="ARBA00022490"/>
    </source>
</evidence>
<keyword evidence="6" id="KW-0206">Cytoskeleton</keyword>
<reference evidence="12" key="1">
    <citation type="journal article" date="2008" name="Nat. Genet.">
        <title>The Pristionchus pacificus genome provides a unique perspective on nematode lifestyle and parasitism.</title>
        <authorList>
            <person name="Dieterich C."/>
            <person name="Clifton S.W."/>
            <person name="Schuster L.N."/>
            <person name="Chinwalla A."/>
            <person name="Delehaunty K."/>
            <person name="Dinkelacker I."/>
            <person name="Fulton L."/>
            <person name="Fulton R."/>
            <person name="Godfrey J."/>
            <person name="Minx P."/>
            <person name="Mitreva M."/>
            <person name="Roeseler W."/>
            <person name="Tian H."/>
            <person name="Witte H."/>
            <person name="Yang S.P."/>
            <person name="Wilson R.K."/>
            <person name="Sommer R.J."/>
        </authorList>
    </citation>
    <scope>NUCLEOTIDE SEQUENCE [LARGE SCALE GENOMIC DNA]</scope>
    <source>
        <strain evidence="12">PS312</strain>
    </source>
</reference>
<name>A0A2A6BGK4_PRIPA</name>
<comment type="subcellular location">
    <subcellularLocation>
        <location evidence="1">Cytoplasm</location>
        <location evidence="1">Cytoskeleton</location>
    </subcellularLocation>
</comment>
<dbReference type="GO" id="GO:0030496">
    <property type="term" value="C:midbody"/>
    <property type="evidence" value="ECO:0007669"/>
    <property type="project" value="EnsemblMetazoa"/>
</dbReference>
<dbReference type="InterPro" id="IPR016491">
    <property type="entry name" value="Septin"/>
</dbReference>
<organism evidence="11 12">
    <name type="scientific">Pristionchus pacificus</name>
    <name type="common">Parasitic nematode worm</name>
    <dbReference type="NCBI Taxonomy" id="54126"/>
    <lineage>
        <taxon>Eukaryota</taxon>
        <taxon>Metazoa</taxon>
        <taxon>Ecdysozoa</taxon>
        <taxon>Nematoda</taxon>
        <taxon>Chromadorea</taxon>
        <taxon>Rhabditida</taxon>
        <taxon>Rhabditina</taxon>
        <taxon>Diplogasteromorpha</taxon>
        <taxon>Diplogasteroidea</taxon>
        <taxon>Neodiplogasteridae</taxon>
        <taxon>Pristionchus</taxon>
    </lineage>
</organism>
<dbReference type="EnsemblMetazoa" id="PPA37033.1">
    <property type="protein sequence ID" value="PPA37033.1"/>
    <property type="gene ID" value="WBGene00275402"/>
</dbReference>
<dbReference type="PIRSF" id="PIRSF006698">
    <property type="entry name" value="Septin"/>
    <property type="match status" value="1"/>
</dbReference>
<dbReference type="GO" id="GO:0015630">
    <property type="term" value="C:microtubule cytoskeleton"/>
    <property type="evidence" value="ECO:0000318"/>
    <property type="project" value="GO_Central"/>
</dbReference>
<comment type="similarity">
    <text evidence="7 8">Belongs to the TRAFAC class TrmE-Era-EngA-EngB-Septin-like GTPase superfamily. Septin GTPase family.</text>
</comment>
<evidence type="ECO:0000313" key="11">
    <source>
        <dbReference type="EnsemblMetazoa" id="PPA37033.1"/>
    </source>
</evidence>
<keyword evidence="5 8" id="KW-0342">GTP-binding</keyword>
<reference evidence="11" key="2">
    <citation type="submission" date="2022-06" db="UniProtKB">
        <authorList>
            <consortium name="EnsemblMetazoa"/>
        </authorList>
    </citation>
    <scope>IDENTIFICATION</scope>
    <source>
        <strain evidence="11">PS312</strain>
    </source>
</reference>
<keyword evidence="3 8" id="KW-0547">Nucleotide-binding</keyword>
<dbReference type="GO" id="GO:0008104">
    <property type="term" value="P:intracellular protein localization"/>
    <property type="evidence" value="ECO:0000318"/>
    <property type="project" value="GO_Central"/>
</dbReference>
<dbReference type="GO" id="GO:0032154">
    <property type="term" value="C:cleavage furrow"/>
    <property type="evidence" value="ECO:0007669"/>
    <property type="project" value="EnsemblMetazoa"/>
</dbReference>
<dbReference type="FunFam" id="3.40.50.300:FF:002048">
    <property type="entry name" value="Septin 6"/>
    <property type="match status" value="1"/>
</dbReference>
<dbReference type="GO" id="GO:0003924">
    <property type="term" value="F:GTPase activity"/>
    <property type="evidence" value="ECO:0000318"/>
    <property type="project" value="GO_Central"/>
</dbReference>
<dbReference type="GO" id="GO:0031105">
    <property type="term" value="C:septin complex"/>
    <property type="evidence" value="ECO:0000318"/>
    <property type="project" value="GO_Central"/>
</dbReference>
<evidence type="ECO:0000256" key="4">
    <source>
        <dbReference type="ARBA" id="ARBA00023054"/>
    </source>
</evidence>
<keyword evidence="12" id="KW-1185">Reference proteome</keyword>
<accession>A0A8R1UP96</accession>
<dbReference type="GO" id="GO:0005940">
    <property type="term" value="C:septin ring"/>
    <property type="evidence" value="ECO:0000318"/>
    <property type="project" value="GO_Central"/>
</dbReference>
<evidence type="ECO:0000313" key="12">
    <source>
        <dbReference type="Proteomes" id="UP000005239"/>
    </source>
</evidence>
<evidence type="ECO:0000256" key="3">
    <source>
        <dbReference type="ARBA" id="ARBA00022741"/>
    </source>
</evidence>
<dbReference type="PANTHER" id="PTHR18884">
    <property type="entry name" value="SEPTIN"/>
    <property type="match status" value="1"/>
</dbReference>
<dbReference type="PROSITE" id="PS51719">
    <property type="entry name" value="G_SEPTIN"/>
    <property type="match status" value="1"/>
</dbReference>
<evidence type="ECO:0000256" key="1">
    <source>
        <dbReference type="ARBA" id="ARBA00004245"/>
    </source>
</evidence>
<gene>
    <name evidence="11" type="primary">WBGene00275402</name>
</gene>
<dbReference type="CDD" id="cd01850">
    <property type="entry name" value="CDC_Septin"/>
    <property type="match status" value="1"/>
</dbReference>
<evidence type="ECO:0000256" key="6">
    <source>
        <dbReference type="ARBA" id="ARBA00023212"/>
    </source>
</evidence>
<dbReference type="OrthoDB" id="416553at2759"/>
<feature type="region of interest" description="Disordered" evidence="10">
    <location>
        <begin position="1"/>
        <end position="38"/>
    </location>
</feature>